<accession>A0A6V7NWZ5</accession>
<sequence length="193" mass="21834">MGSIPIPMELTVGVMTTINVSYVRLLSEIYEQLQLDVPQIVVNVDAEGKFVGYMDLQIPQSEIVVETVRCSSSQFPTSAGAEQDTARLALKRLKDECDLQIKDINYDDSLLYKNLYKHQTIDYAVVSAQLSNLSREYNFLKECYISTVAQEYVNERIQLRRAVEECYAIVNRIIVVTPAPETDPSEAMSNQLP</sequence>
<dbReference type="EMBL" id="LR862142">
    <property type="protein sequence ID" value="CAD1823057.1"/>
    <property type="molecule type" value="Genomic_DNA"/>
</dbReference>
<evidence type="ECO:0000313" key="1">
    <source>
        <dbReference type="EMBL" id="CAD1823057.1"/>
    </source>
</evidence>
<reference evidence="1" key="1">
    <citation type="submission" date="2020-07" db="EMBL/GenBank/DDBJ databases">
        <authorList>
            <person name="Lin J."/>
        </authorList>
    </citation>
    <scope>NUCLEOTIDE SEQUENCE</scope>
</reference>
<gene>
    <name evidence="1" type="ORF">CB5_LOCUS6268</name>
</gene>
<protein>
    <submittedName>
        <fullName evidence="1">Uncharacterized protein</fullName>
    </submittedName>
</protein>
<organism evidence="1">
    <name type="scientific">Ananas comosus var. bracteatus</name>
    <name type="common">red pineapple</name>
    <dbReference type="NCBI Taxonomy" id="296719"/>
    <lineage>
        <taxon>Eukaryota</taxon>
        <taxon>Viridiplantae</taxon>
        <taxon>Streptophyta</taxon>
        <taxon>Embryophyta</taxon>
        <taxon>Tracheophyta</taxon>
        <taxon>Spermatophyta</taxon>
        <taxon>Magnoliopsida</taxon>
        <taxon>Liliopsida</taxon>
        <taxon>Poales</taxon>
        <taxon>Bromeliaceae</taxon>
        <taxon>Bromelioideae</taxon>
        <taxon>Ananas</taxon>
    </lineage>
</organism>
<dbReference type="AlphaFoldDB" id="A0A6V7NWZ5"/>
<name>A0A6V7NWZ5_ANACO</name>
<proteinExistence type="predicted"/>